<evidence type="ECO:0000313" key="4">
    <source>
        <dbReference type="EMBL" id="EEF68820.1"/>
    </source>
</evidence>
<dbReference type="AlphaFoldDB" id="B9Y5E6"/>
<dbReference type="Pfam" id="PF04397">
    <property type="entry name" value="LytTR"/>
    <property type="match status" value="1"/>
</dbReference>
<dbReference type="HOGENOM" id="CLU_000445_14_2_9"/>
<feature type="modified residue" description="4-aspartylphosphate" evidence="1">
    <location>
        <position position="57"/>
    </location>
</feature>
<dbReference type="Proteomes" id="UP000005950">
    <property type="component" value="Unassembled WGS sequence"/>
</dbReference>
<dbReference type="SUPFAM" id="SSF52172">
    <property type="entry name" value="CheY-like"/>
    <property type="match status" value="1"/>
</dbReference>
<dbReference type="PANTHER" id="PTHR37299:SF1">
    <property type="entry name" value="STAGE 0 SPORULATION PROTEIN A HOMOLOG"/>
    <property type="match status" value="1"/>
</dbReference>
<dbReference type="OrthoDB" id="1653482at2"/>
<name>B9Y5E6_9FIRM</name>
<feature type="domain" description="Response regulatory" evidence="2">
    <location>
        <begin position="3"/>
        <end position="120"/>
    </location>
</feature>
<dbReference type="RefSeq" id="WP_006058237.1">
    <property type="nucleotide sequence ID" value="NZ_GG657553.1"/>
</dbReference>
<feature type="domain" description="HTH LytTR-type" evidence="3">
    <location>
        <begin position="131"/>
        <end position="230"/>
    </location>
</feature>
<dbReference type="GO" id="GO:0000156">
    <property type="term" value="F:phosphorelay response regulator activity"/>
    <property type="evidence" value="ECO:0007669"/>
    <property type="project" value="InterPro"/>
</dbReference>
<keyword evidence="1" id="KW-0597">Phosphoprotein</keyword>
<evidence type="ECO:0000259" key="2">
    <source>
        <dbReference type="PROSITE" id="PS50110"/>
    </source>
</evidence>
<protein>
    <submittedName>
        <fullName evidence="4">Response regulator receiver domain protein</fullName>
    </submittedName>
</protein>
<proteinExistence type="predicted"/>
<dbReference type="GO" id="GO:0003677">
    <property type="term" value="F:DNA binding"/>
    <property type="evidence" value="ECO:0007669"/>
    <property type="project" value="InterPro"/>
</dbReference>
<reference evidence="4 5" key="1">
    <citation type="submission" date="2008-12" db="EMBL/GenBank/DDBJ databases">
        <authorList>
            <person name="Fulton L."/>
            <person name="Clifton S."/>
            <person name="Fulton B."/>
            <person name="Xu J."/>
            <person name="Minx P."/>
            <person name="Pepin K.H."/>
            <person name="Johnson M."/>
            <person name="Bhonagiri V."/>
            <person name="Nash W.E."/>
            <person name="Mardis E.R."/>
            <person name="Wilson R.K."/>
        </authorList>
    </citation>
    <scope>NUCLEOTIDE SEQUENCE [LARGE SCALE GENOMIC DNA]</scope>
    <source>
        <strain evidence="4 5">DSM 12042</strain>
    </source>
</reference>
<organism evidence="4 5">
    <name type="scientific">Holdemania filiformis DSM 12042</name>
    <dbReference type="NCBI Taxonomy" id="545696"/>
    <lineage>
        <taxon>Bacteria</taxon>
        <taxon>Bacillati</taxon>
        <taxon>Bacillota</taxon>
        <taxon>Erysipelotrichia</taxon>
        <taxon>Erysipelotrichales</taxon>
        <taxon>Erysipelotrichaceae</taxon>
        <taxon>Holdemania</taxon>
    </lineage>
</organism>
<sequence length="238" mass="28326">MNHIAIIEDELETAHQYHDLLESYLHQRQRCAVIDLYPQGKTFLESFRKQYDLLLMDIQMDEMDGIETARYVRKQDPEVCLIFITSMEQFAIQGYQVEAFRYLLKPLNPEELFSALDKAYARIDKAAPQRILIRTLEGETQLEVNQIEYAEIRQRQLWIHCGVQLYRCNMTLNRFEELLNNPDFFRCHEGYLIHMKYVRRFGRQEVIMNSEAVIPVSRMKKNDFLAAFARYVGARQDV</sequence>
<evidence type="ECO:0000313" key="5">
    <source>
        <dbReference type="Proteomes" id="UP000005950"/>
    </source>
</evidence>
<dbReference type="PROSITE" id="PS50930">
    <property type="entry name" value="HTH_LYTTR"/>
    <property type="match status" value="1"/>
</dbReference>
<dbReference type="STRING" id="545696.HOLDEFILI_01027"/>
<reference evidence="4 5" key="2">
    <citation type="submission" date="2009-02" db="EMBL/GenBank/DDBJ databases">
        <title>Draft genome sequence of Holdemania filiformis DSM 12042.</title>
        <authorList>
            <person name="Sudarsanam P."/>
            <person name="Ley R."/>
            <person name="Guruge J."/>
            <person name="Turnbaugh P.J."/>
            <person name="Mahowald M."/>
            <person name="Liep D."/>
            <person name="Gordon J."/>
        </authorList>
    </citation>
    <scope>NUCLEOTIDE SEQUENCE [LARGE SCALE GENOMIC DNA]</scope>
    <source>
        <strain evidence="4 5">DSM 12042</strain>
    </source>
</reference>
<dbReference type="InterPro" id="IPR011006">
    <property type="entry name" value="CheY-like_superfamily"/>
</dbReference>
<dbReference type="EMBL" id="ACCF01000057">
    <property type="protein sequence ID" value="EEF68820.1"/>
    <property type="molecule type" value="Genomic_DNA"/>
</dbReference>
<dbReference type="SMART" id="SM00850">
    <property type="entry name" value="LytTR"/>
    <property type="match status" value="1"/>
</dbReference>
<dbReference type="SMART" id="SM00448">
    <property type="entry name" value="REC"/>
    <property type="match status" value="1"/>
</dbReference>
<evidence type="ECO:0000256" key="1">
    <source>
        <dbReference type="PROSITE-ProRule" id="PRU00169"/>
    </source>
</evidence>
<comment type="caution">
    <text evidence="4">The sequence shown here is derived from an EMBL/GenBank/DDBJ whole genome shotgun (WGS) entry which is preliminary data.</text>
</comment>
<dbReference type="InterPro" id="IPR001789">
    <property type="entry name" value="Sig_transdc_resp-reg_receiver"/>
</dbReference>
<dbReference type="Pfam" id="PF00072">
    <property type="entry name" value="Response_reg"/>
    <property type="match status" value="1"/>
</dbReference>
<dbReference type="InterPro" id="IPR046947">
    <property type="entry name" value="LytR-like"/>
</dbReference>
<evidence type="ECO:0000259" key="3">
    <source>
        <dbReference type="PROSITE" id="PS50930"/>
    </source>
</evidence>
<dbReference type="Gene3D" id="2.40.50.1020">
    <property type="entry name" value="LytTr DNA-binding domain"/>
    <property type="match status" value="1"/>
</dbReference>
<gene>
    <name evidence="4" type="ORF">HOLDEFILI_01027</name>
</gene>
<dbReference type="PANTHER" id="PTHR37299">
    <property type="entry name" value="TRANSCRIPTIONAL REGULATOR-RELATED"/>
    <property type="match status" value="1"/>
</dbReference>
<dbReference type="Gene3D" id="3.40.50.2300">
    <property type="match status" value="1"/>
</dbReference>
<dbReference type="PROSITE" id="PS50110">
    <property type="entry name" value="RESPONSE_REGULATORY"/>
    <property type="match status" value="1"/>
</dbReference>
<dbReference type="InterPro" id="IPR007492">
    <property type="entry name" value="LytTR_DNA-bd_dom"/>
</dbReference>
<dbReference type="eggNOG" id="COG3279">
    <property type="taxonomic scope" value="Bacteria"/>
</dbReference>
<accession>B9Y5E6</accession>